<keyword evidence="2" id="KW-0812">Transmembrane</keyword>
<dbReference type="OrthoDB" id="4314724at2759"/>
<dbReference type="EMBL" id="JAPWDO010000005">
    <property type="protein sequence ID" value="KAJ5470950.1"/>
    <property type="molecule type" value="Genomic_DNA"/>
</dbReference>
<dbReference type="PANTHER" id="PTHR20772:SF4">
    <property type="entry name" value="HYPOTHETICAL AMINO ACID TRANSPORTER (EUROFUNG)"/>
    <property type="match status" value="1"/>
</dbReference>
<protein>
    <submittedName>
        <fullName evidence="3">Protein FMP42</fullName>
    </submittedName>
</protein>
<feature type="transmembrane region" description="Helical" evidence="2">
    <location>
        <begin position="461"/>
        <end position="479"/>
    </location>
</feature>
<feature type="transmembrane region" description="Helical" evidence="2">
    <location>
        <begin position="369"/>
        <end position="391"/>
    </location>
</feature>
<comment type="subcellular location">
    <subcellularLocation>
        <location evidence="1">Membrane</location>
        <topology evidence="1">Multi-pass membrane protein</topology>
    </subcellularLocation>
</comment>
<proteinExistence type="predicted"/>
<keyword evidence="2" id="KW-1133">Transmembrane helix</keyword>
<feature type="transmembrane region" description="Helical" evidence="2">
    <location>
        <begin position="532"/>
        <end position="553"/>
    </location>
</feature>
<feature type="transmembrane region" description="Helical" evidence="2">
    <location>
        <begin position="491"/>
        <end position="512"/>
    </location>
</feature>
<feature type="transmembrane region" description="Helical" evidence="2">
    <location>
        <begin position="432"/>
        <end position="455"/>
    </location>
</feature>
<feature type="transmembrane region" description="Helical" evidence="2">
    <location>
        <begin position="170"/>
        <end position="195"/>
    </location>
</feature>
<keyword evidence="2" id="KW-0472">Membrane</keyword>
<sequence>MSLAQHVTQAEGFDYQGFTSPNPYSTSSNVHESETSGHYHQFTINGDHERRFMYFTPTDLTSEEPHIAAYKVAFIKRFAQVSTAVVACWLCAGIVFGFAALKPVLIAEGIYSDLCASDNVILISDSQKRHGIACVEQDLRLNLFFVVASVAANISCLLAGWALDRYGRRACWLAGCFFLMVGCLFMSSSLTLPGIDGYFAGNIFLAFQLAQAFPKYSGIIVAMVTGSFDASTAVFLLYSLVYDATDGNISIKKFFLSYIIVPVLILVAEFIYMPPHAYHTMTELEWKINKAKDNRWDIHESDEDITVADDLSRVRSARADDRMATLNEIENIAGDADHREGQMRKHQERQRNSGVWGVLHGAPARKQMLSFWFILILFLTTLQMLRMNYFIATIRAQYAYMLGSESRAEAINRIFDIALPVGGIASTPVIGVLLNSISVSMVFCLLTILIIALGVFNCLPYVWSAYTTVIIFVVFRPLYYSSISDYATKIFGFASFGRIYGTVVCVSGIFSLSQAGLDAVTRFALDGNPVPINIALTAAGAFFSATLAVFVAIEGRKFVAGVEAGSGTYNEREQVLPNSGIEYGTF</sequence>
<dbReference type="Proteomes" id="UP001147760">
    <property type="component" value="Unassembled WGS sequence"/>
</dbReference>
<dbReference type="GO" id="GO:0000329">
    <property type="term" value="C:fungal-type vacuole membrane"/>
    <property type="evidence" value="ECO:0007669"/>
    <property type="project" value="TreeGrafter"/>
</dbReference>
<feature type="transmembrane region" description="Helical" evidence="2">
    <location>
        <begin position="81"/>
        <end position="101"/>
    </location>
</feature>
<accession>A0A9W9WNW4</accession>
<dbReference type="InterPro" id="IPR036259">
    <property type="entry name" value="MFS_trans_sf"/>
</dbReference>
<feature type="transmembrane region" description="Helical" evidence="2">
    <location>
        <begin position="254"/>
        <end position="273"/>
    </location>
</feature>
<dbReference type="InterPro" id="IPR052599">
    <property type="entry name" value="SLC43A_AATransporter"/>
</dbReference>
<dbReference type="PANTHER" id="PTHR20772">
    <property type="entry name" value="PROTEIN FMP42"/>
    <property type="match status" value="1"/>
</dbReference>
<feature type="transmembrane region" description="Helical" evidence="2">
    <location>
        <begin position="143"/>
        <end position="163"/>
    </location>
</feature>
<reference evidence="3" key="2">
    <citation type="journal article" date="2023" name="IMA Fungus">
        <title>Comparative genomic study of the Penicillium genus elucidates a diverse pangenome and 15 lateral gene transfer events.</title>
        <authorList>
            <person name="Petersen C."/>
            <person name="Sorensen T."/>
            <person name="Nielsen M.R."/>
            <person name="Sondergaard T.E."/>
            <person name="Sorensen J.L."/>
            <person name="Fitzpatrick D.A."/>
            <person name="Frisvad J.C."/>
            <person name="Nielsen K.L."/>
        </authorList>
    </citation>
    <scope>NUCLEOTIDE SEQUENCE</scope>
    <source>
        <strain evidence="3">IBT 17660</strain>
    </source>
</reference>
<evidence type="ECO:0000313" key="3">
    <source>
        <dbReference type="EMBL" id="KAJ5470950.1"/>
    </source>
</evidence>
<keyword evidence="4" id="KW-1185">Reference proteome</keyword>
<dbReference type="InterPro" id="IPR011701">
    <property type="entry name" value="MFS"/>
</dbReference>
<gene>
    <name evidence="3" type="ORF">N7530_008307</name>
</gene>
<evidence type="ECO:0000256" key="2">
    <source>
        <dbReference type="SAM" id="Phobius"/>
    </source>
</evidence>
<dbReference type="Pfam" id="PF07690">
    <property type="entry name" value="MFS_1"/>
    <property type="match status" value="1"/>
</dbReference>
<dbReference type="AlphaFoldDB" id="A0A9W9WNW4"/>
<dbReference type="Gene3D" id="1.20.1250.20">
    <property type="entry name" value="MFS general substrate transporter like domains"/>
    <property type="match status" value="1"/>
</dbReference>
<feature type="transmembrane region" description="Helical" evidence="2">
    <location>
        <begin position="215"/>
        <end position="242"/>
    </location>
</feature>
<comment type="caution">
    <text evidence="3">The sequence shown here is derived from an EMBL/GenBank/DDBJ whole genome shotgun (WGS) entry which is preliminary data.</text>
</comment>
<organism evidence="3 4">
    <name type="scientific">Penicillium desertorum</name>
    <dbReference type="NCBI Taxonomy" id="1303715"/>
    <lineage>
        <taxon>Eukaryota</taxon>
        <taxon>Fungi</taxon>
        <taxon>Dikarya</taxon>
        <taxon>Ascomycota</taxon>
        <taxon>Pezizomycotina</taxon>
        <taxon>Eurotiomycetes</taxon>
        <taxon>Eurotiomycetidae</taxon>
        <taxon>Eurotiales</taxon>
        <taxon>Aspergillaceae</taxon>
        <taxon>Penicillium</taxon>
    </lineage>
</organism>
<reference evidence="3" key="1">
    <citation type="submission" date="2022-12" db="EMBL/GenBank/DDBJ databases">
        <authorList>
            <person name="Petersen C."/>
        </authorList>
    </citation>
    <scope>NUCLEOTIDE SEQUENCE</scope>
    <source>
        <strain evidence="3">IBT 17660</strain>
    </source>
</reference>
<evidence type="ECO:0000256" key="1">
    <source>
        <dbReference type="ARBA" id="ARBA00004141"/>
    </source>
</evidence>
<dbReference type="GO" id="GO:0022857">
    <property type="term" value="F:transmembrane transporter activity"/>
    <property type="evidence" value="ECO:0007669"/>
    <property type="project" value="InterPro"/>
</dbReference>
<evidence type="ECO:0000313" key="4">
    <source>
        <dbReference type="Proteomes" id="UP001147760"/>
    </source>
</evidence>
<name>A0A9W9WNW4_9EURO</name>
<dbReference type="SUPFAM" id="SSF103473">
    <property type="entry name" value="MFS general substrate transporter"/>
    <property type="match status" value="1"/>
</dbReference>